<evidence type="ECO:0000313" key="2">
    <source>
        <dbReference type="Proteomes" id="UP000176943"/>
    </source>
</evidence>
<dbReference type="EMBL" id="MEWY01000006">
    <property type="protein sequence ID" value="OGC87142.1"/>
    <property type="molecule type" value="Genomic_DNA"/>
</dbReference>
<reference evidence="1 2" key="1">
    <citation type="journal article" date="2016" name="Nat. Commun.">
        <title>Thousands of microbial genomes shed light on interconnected biogeochemical processes in an aquifer system.</title>
        <authorList>
            <person name="Anantharaman K."/>
            <person name="Brown C.T."/>
            <person name="Hug L.A."/>
            <person name="Sharon I."/>
            <person name="Castelle C.J."/>
            <person name="Probst A.J."/>
            <person name="Thomas B.C."/>
            <person name="Singh A."/>
            <person name="Wilkins M.J."/>
            <person name="Karaoz U."/>
            <person name="Brodie E.L."/>
            <person name="Williams K.H."/>
            <person name="Hubbard S.S."/>
            <person name="Banfield J.F."/>
        </authorList>
    </citation>
    <scope>NUCLEOTIDE SEQUENCE [LARGE SCALE GENOMIC DNA]</scope>
</reference>
<sequence>MPVRYSASRFDSVVFLSGARVRRALEPSPRRFPFFLIFLAGNAKLNGGGAGANAKNTQFLA</sequence>
<dbReference type="Proteomes" id="UP000176943">
    <property type="component" value="Unassembled WGS sequence"/>
</dbReference>
<accession>A0A1F4XZL5</accession>
<proteinExistence type="predicted"/>
<evidence type="ECO:0000313" key="1">
    <source>
        <dbReference type="EMBL" id="OGC87142.1"/>
    </source>
</evidence>
<name>A0A1F4XZL5_9BACT</name>
<protein>
    <submittedName>
        <fullName evidence="1">Uncharacterized protein</fullName>
    </submittedName>
</protein>
<dbReference type="AlphaFoldDB" id="A0A1F4XZL5"/>
<organism evidence="1 2">
    <name type="scientific">Candidatus Adlerbacteria bacterium RIFCSPLOWO2_01_FULL_54_16</name>
    <dbReference type="NCBI Taxonomy" id="1797244"/>
    <lineage>
        <taxon>Bacteria</taxon>
        <taxon>Candidatus Adleribacteriota</taxon>
    </lineage>
</organism>
<comment type="caution">
    <text evidence="1">The sequence shown here is derived from an EMBL/GenBank/DDBJ whole genome shotgun (WGS) entry which is preliminary data.</text>
</comment>
<gene>
    <name evidence="1" type="ORF">A3B33_01010</name>
</gene>